<evidence type="ECO:0000313" key="5">
    <source>
        <dbReference type="Proteomes" id="UP000095350"/>
    </source>
</evidence>
<evidence type="ECO:0000313" key="7">
    <source>
        <dbReference type="Proteomes" id="UP000478483"/>
    </source>
</evidence>
<dbReference type="EMBL" id="QRID01000005">
    <property type="protein sequence ID" value="RHG29275.1"/>
    <property type="molecule type" value="Genomic_DNA"/>
</dbReference>
<reference evidence="2 5" key="1">
    <citation type="submission" date="2015-09" db="EMBL/GenBank/DDBJ databases">
        <authorList>
            <consortium name="Pathogen Informatics"/>
        </authorList>
    </citation>
    <scope>NUCLEOTIDE SEQUENCE [LARGE SCALE GENOMIC DNA]</scope>
    <source>
        <strain evidence="2 5">2789STDY5834960</strain>
    </source>
</reference>
<organism evidence="2 5">
    <name type="scientific">Roseburia intestinalis</name>
    <dbReference type="NCBI Taxonomy" id="166486"/>
    <lineage>
        <taxon>Bacteria</taxon>
        <taxon>Bacillati</taxon>
        <taxon>Bacillota</taxon>
        <taxon>Clostridia</taxon>
        <taxon>Lachnospirales</taxon>
        <taxon>Lachnospiraceae</taxon>
        <taxon>Roseburia</taxon>
    </lineage>
</organism>
<accession>A0A173RJC7</accession>
<reference evidence="4 6" key="2">
    <citation type="submission" date="2018-08" db="EMBL/GenBank/DDBJ databases">
        <title>A genome reference for cultivated species of the human gut microbiota.</title>
        <authorList>
            <person name="Zou Y."/>
            <person name="Xue W."/>
            <person name="Luo G."/>
        </authorList>
    </citation>
    <scope>NUCLEOTIDE SEQUENCE [LARGE SCALE GENOMIC DNA]</scope>
    <source>
        <strain evidence="4 6">AM22-21LB</strain>
    </source>
</reference>
<dbReference type="Proteomes" id="UP000095350">
    <property type="component" value="Unassembled WGS sequence"/>
</dbReference>
<evidence type="ECO:0000313" key="2">
    <source>
        <dbReference type="EMBL" id="CUM77885.1"/>
    </source>
</evidence>
<dbReference type="AlphaFoldDB" id="A0A173RJC7"/>
<dbReference type="RefSeq" id="WP_055193178.1">
    <property type="nucleotide sequence ID" value="NZ_CABIYH010000003.1"/>
</dbReference>
<evidence type="ECO:0000313" key="6">
    <source>
        <dbReference type="Proteomes" id="UP000284051"/>
    </source>
</evidence>
<keyword evidence="1" id="KW-0472">Membrane</keyword>
<protein>
    <submittedName>
        <fullName evidence="3">DUF624 domain-containing protein</fullName>
    </submittedName>
    <submittedName>
        <fullName evidence="2">Predicted integral membrane protein</fullName>
    </submittedName>
</protein>
<gene>
    <name evidence="4" type="ORF">DW264_06685</name>
    <name evidence="2" type="ORF">ERS852572_00426</name>
    <name evidence="3" type="ORF">GMD50_00590</name>
</gene>
<feature type="transmembrane region" description="Helical" evidence="1">
    <location>
        <begin position="99"/>
        <end position="119"/>
    </location>
</feature>
<dbReference type="Proteomes" id="UP000478483">
    <property type="component" value="Unassembled WGS sequence"/>
</dbReference>
<dbReference type="PaxDb" id="166486-ERS852572_00426"/>
<feature type="transmembrane region" description="Helical" evidence="1">
    <location>
        <begin position="49"/>
        <end position="72"/>
    </location>
</feature>
<dbReference type="Proteomes" id="UP000284051">
    <property type="component" value="Unassembled WGS sequence"/>
</dbReference>
<dbReference type="STRING" id="166486.ERS852572_00426"/>
<evidence type="ECO:0000313" key="3">
    <source>
        <dbReference type="EMBL" id="MTR83574.1"/>
    </source>
</evidence>
<dbReference type="OrthoDB" id="9814991at2"/>
<keyword evidence="1" id="KW-1133">Transmembrane helix</keyword>
<name>A0A173RJC7_9FIRM</name>
<feature type="transmembrane region" description="Helical" evidence="1">
    <location>
        <begin position="131"/>
        <end position="151"/>
    </location>
</feature>
<dbReference type="EMBL" id="CYXZ01000003">
    <property type="protein sequence ID" value="CUM77885.1"/>
    <property type="molecule type" value="Genomic_DNA"/>
</dbReference>
<dbReference type="Pfam" id="PF04854">
    <property type="entry name" value="DUF624"/>
    <property type="match status" value="1"/>
</dbReference>
<reference evidence="3 7" key="3">
    <citation type="journal article" date="2019" name="Nat. Med.">
        <title>A library of human gut bacterial isolates paired with longitudinal multiomics data enables mechanistic microbiome research.</title>
        <authorList>
            <person name="Poyet M."/>
            <person name="Groussin M."/>
            <person name="Gibbons S.M."/>
            <person name="Avila-Pacheco J."/>
            <person name="Jiang X."/>
            <person name="Kearney S.M."/>
            <person name="Perrotta A.R."/>
            <person name="Berdy B."/>
            <person name="Zhao S."/>
            <person name="Lieberman T.D."/>
            <person name="Swanson P.K."/>
            <person name="Smith M."/>
            <person name="Roesemann S."/>
            <person name="Alexander J.E."/>
            <person name="Rich S.A."/>
            <person name="Livny J."/>
            <person name="Vlamakis H."/>
            <person name="Clish C."/>
            <person name="Bullock K."/>
            <person name="Deik A."/>
            <person name="Scott J."/>
            <person name="Pierce K.A."/>
            <person name="Xavier R.J."/>
            <person name="Alm E.J."/>
        </authorList>
    </citation>
    <scope>NUCLEOTIDE SEQUENCE [LARGE SCALE GENOMIC DNA]</scope>
    <source>
        <strain evidence="3 7">BIOML-A1</strain>
    </source>
</reference>
<keyword evidence="1" id="KW-0812">Transmembrane</keyword>
<evidence type="ECO:0000256" key="1">
    <source>
        <dbReference type="SAM" id="Phobius"/>
    </source>
</evidence>
<evidence type="ECO:0000313" key="4">
    <source>
        <dbReference type="EMBL" id="RHG29275.1"/>
    </source>
</evidence>
<dbReference type="InterPro" id="IPR006938">
    <property type="entry name" value="DUF624"/>
</dbReference>
<dbReference type="EMBL" id="WNAJ01000001">
    <property type="protein sequence ID" value="MTR83574.1"/>
    <property type="molecule type" value="Genomic_DNA"/>
</dbReference>
<proteinExistence type="predicted"/>
<sequence length="240" mass="26860">MGDIFNLDNKFFQTLGKGVDCVCLSLLWMICCIPLAFGIYVAYVSKAIILALPCIILAVPAGIATTALYYAVNKVIRHSRGYLWSSFWHSFKTNMKQGAFVTLVVAAAVVLVGLDGYIMYQFAKAGEKSGVLYVVFFVLMLVVIAWAIYVFPYMARFENSTKLILKNSALMAIGNLPKTFMALMFFLACCIGTYLLPVVAIISPALGMLLLNYILEGVFERYMSDEDREAENERNQEFYN</sequence>
<feature type="transmembrane region" description="Helical" evidence="1">
    <location>
        <begin position="21"/>
        <end position="43"/>
    </location>
</feature>